<evidence type="ECO:0000313" key="1">
    <source>
        <dbReference type="EMBL" id="MFL0162369.1"/>
    </source>
</evidence>
<protein>
    <submittedName>
        <fullName evidence="1">Uncharacterized protein</fullName>
    </submittedName>
</protein>
<comment type="caution">
    <text evidence="1">The sequence shown here is derived from an EMBL/GenBank/DDBJ whole genome shotgun (WGS) entry which is preliminary data.</text>
</comment>
<dbReference type="RefSeq" id="WP_406751226.1">
    <property type="nucleotide sequence ID" value="NZ_JBEWZH010000005.1"/>
</dbReference>
<sequence length="64" mass="7340">MPKLDRTYSTSGNLFEQKDEVMHYLGMSKEEIAKVFAYLNSVSFNYALGNPPKMNKAAFSMRKN</sequence>
<dbReference type="Proteomes" id="UP001623558">
    <property type="component" value="Unassembled WGS sequence"/>
</dbReference>
<gene>
    <name evidence="1" type="ORF">U0R11_08200</name>
</gene>
<accession>A0ABW8RYA2</accession>
<organism evidence="1 2">
    <name type="scientific">Aquirufa salirivi</name>
    <dbReference type="NCBI Taxonomy" id="3104729"/>
    <lineage>
        <taxon>Bacteria</taxon>
        <taxon>Pseudomonadati</taxon>
        <taxon>Bacteroidota</taxon>
        <taxon>Cytophagia</taxon>
        <taxon>Cytophagales</taxon>
        <taxon>Flectobacillaceae</taxon>
        <taxon>Aquirufa</taxon>
    </lineage>
</organism>
<reference evidence="1 2" key="1">
    <citation type="submission" date="2024-07" db="EMBL/GenBank/DDBJ databases">
        <authorList>
            <person name="Pitt A."/>
            <person name="Hahn M.W."/>
        </authorList>
    </citation>
    <scope>NUCLEOTIDE SEQUENCE [LARGE SCALE GENOMIC DNA]</scope>
    <source>
        <strain evidence="1 2">1-SAACH-A3</strain>
    </source>
</reference>
<name>A0ABW8RYA2_9BACT</name>
<keyword evidence="2" id="KW-1185">Reference proteome</keyword>
<proteinExistence type="predicted"/>
<evidence type="ECO:0000313" key="2">
    <source>
        <dbReference type="Proteomes" id="UP001623558"/>
    </source>
</evidence>
<dbReference type="EMBL" id="JBEWZH010000005">
    <property type="protein sequence ID" value="MFL0162369.1"/>
    <property type="molecule type" value="Genomic_DNA"/>
</dbReference>